<keyword evidence="5 10" id="KW-0732">Signal</keyword>
<comment type="subcellular location">
    <subcellularLocation>
        <location evidence="1">Secreted</location>
    </subcellularLocation>
</comment>
<dbReference type="GO" id="GO:0005576">
    <property type="term" value="C:extracellular region"/>
    <property type="evidence" value="ECO:0007669"/>
    <property type="project" value="UniProtKB-SubCell"/>
</dbReference>
<sequence length="265" mass="28125">MKWLLVIWTVLTATALQACGADSDCVVGDRIYRISLPQGRTAPSGAVIWAHGYRGAAEGAMRNASLLNLVHAQGLALIALQGVNGTWDLPNGPRTPDSTGAPEFTYVDRVISDAVERFGVDRTKLVASGFSAGGMLVWNIACAEPEKFTAFIPFSGTFWRGPPAQCDAPVANMIHIHGDDDATVPLDGRAIGATRQGKVSEAMAMYGALGAFGPAEQMDTPDLRCARQGNAAGKLLELCLFEGGHSFRTEYLGYALDRLKAAGQL</sequence>
<dbReference type="PANTHER" id="PTHR38050">
    <property type="match status" value="1"/>
</dbReference>
<dbReference type="EMBL" id="RAQK01000001">
    <property type="protein sequence ID" value="RKE97439.1"/>
    <property type="molecule type" value="Genomic_DNA"/>
</dbReference>
<evidence type="ECO:0000256" key="5">
    <source>
        <dbReference type="ARBA" id="ARBA00022729"/>
    </source>
</evidence>
<evidence type="ECO:0000256" key="3">
    <source>
        <dbReference type="ARBA" id="ARBA00022525"/>
    </source>
</evidence>
<evidence type="ECO:0000313" key="12">
    <source>
        <dbReference type="EMBL" id="RKE97439.1"/>
    </source>
</evidence>
<organism evidence="12 13">
    <name type="scientific">Sulfitobacter guttiformis</name>
    <dbReference type="NCBI Taxonomy" id="74349"/>
    <lineage>
        <taxon>Bacteria</taxon>
        <taxon>Pseudomonadati</taxon>
        <taxon>Pseudomonadota</taxon>
        <taxon>Alphaproteobacteria</taxon>
        <taxon>Rhodobacterales</taxon>
        <taxon>Roseobacteraceae</taxon>
        <taxon>Sulfitobacter</taxon>
    </lineage>
</organism>
<evidence type="ECO:0000256" key="2">
    <source>
        <dbReference type="ARBA" id="ARBA00010278"/>
    </source>
</evidence>
<dbReference type="PROSITE" id="PS51257">
    <property type="entry name" value="PROKAR_LIPOPROTEIN"/>
    <property type="match status" value="1"/>
</dbReference>
<dbReference type="AlphaFoldDB" id="A0A420DTG5"/>
<reference evidence="12 13" key="1">
    <citation type="submission" date="2018-09" db="EMBL/GenBank/DDBJ databases">
        <title>Genomic Encyclopedia of Archaeal and Bacterial Type Strains, Phase II (KMG-II): from individual species to whole genera.</title>
        <authorList>
            <person name="Goeker M."/>
        </authorList>
    </citation>
    <scope>NUCLEOTIDE SEQUENCE [LARGE SCALE GENOMIC DNA]</scope>
    <source>
        <strain evidence="12 13">DSM 11458</strain>
    </source>
</reference>
<evidence type="ECO:0000256" key="6">
    <source>
        <dbReference type="ARBA" id="ARBA00022801"/>
    </source>
</evidence>
<keyword evidence="8" id="KW-0624">Polysaccharide degradation</keyword>
<evidence type="ECO:0000256" key="4">
    <source>
        <dbReference type="ARBA" id="ARBA00022651"/>
    </source>
</evidence>
<protein>
    <submittedName>
        <fullName evidence="12">Polyhydroxybutyrate depolymerase</fullName>
    </submittedName>
</protein>
<dbReference type="RefSeq" id="WP_025064362.1">
    <property type="nucleotide sequence ID" value="NZ_RAQK01000001.1"/>
</dbReference>
<evidence type="ECO:0000313" key="13">
    <source>
        <dbReference type="Proteomes" id="UP000284407"/>
    </source>
</evidence>
<dbReference type="STRING" id="1443111.Z949_4076"/>
<comment type="similarity">
    <text evidence="2">Belongs to the faeC family.</text>
</comment>
<keyword evidence="13" id="KW-1185">Reference proteome</keyword>
<dbReference type="GO" id="GO:0030600">
    <property type="term" value="F:feruloyl esterase activity"/>
    <property type="evidence" value="ECO:0007669"/>
    <property type="project" value="InterPro"/>
</dbReference>
<accession>A0A420DTG5</accession>
<dbReference type="Pfam" id="PF02230">
    <property type="entry name" value="Abhydrolase_2"/>
    <property type="match status" value="1"/>
</dbReference>
<feature type="signal peptide" evidence="10">
    <location>
        <begin position="1"/>
        <end position="20"/>
    </location>
</feature>
<evidence type="ECO:0000256" key="8">
    <source>
        <dbReference type="ARBA" id="ARBA00023326"/>
    </source>
</evidence>
<name>A0A420DTG5_9RHOB</name>
<dbReference type="InterPro" id="IPR003140">
    <property type="entry name" value="PLipase/COase/thioEstase"/>
</dbReference>
<dbReference type="Proteomes" id="UP000284407">
    <property type="component" value="Unassembled WGS sequence"/>
</dbReference>
<comment type="function">
    <text evidence="9">Involved in degradation of plant cell walls. Hydrolyzes the feruloyl-arabinose ester bond in arabinoxylans, and the feruloyl-galactose ester bond in pectin. Active against paranitrophenyl-acetate, methyl ferulate and wheat arabinoxylan.</text>
</comment>
<keyword evidence="3" id="KW-0964">Secreted</keyword>
<dbReference type="InterPro" id="IPR029058">
    <property type="entry name" value="AB_hydrolase_fold"/>
</dbReference>
<gene>
    <name evidence="12" type="ORF">C8N30_2043</name>
</gene>
<proteinExistence type="inferred from homology"/>
<evidence type="ECO:0000259" key="11">
    <source>
        <dbReference type="Pfam" id="PF02230"/>
    </source>
</evidence>
<evidence type="ECO:0000256" key="7">
    <source>
        <dbReference type="ARBA" id="ARBA00023277"/>
    </source>
</evidence>
<keyword evidence="7" id="KW-0119">Carbohydrate metabolism</keyword>
<feature type="chain" id="PRO_5019542515" evidence="10">
    <location>
        <begin position="21"/>
        <end position="265"/>
    </location>
</feature>
<dbReference type="Gene3D" id="3.40.50.1820">
    <property type="entry name" value="alpha/beta hydrolase"/>
    <property type="match status" value="1"/>
</dbReference>
<dbReference type="GO" id="GO:0045493">
    <property type="term" value="P:xylan catabolic process"/>
    <property type="evidence" value="ECO:0007669"/>
    <property type="project" value="UniProtKB-KW"/>
</dbReference>
<dbReference type="OrthoDB" id="9805640at2"/>
<keyword evidence="6" id="KW-0378">Hydrolase</keyword>
<feature type="domain" description="Phospholipase/carboxylesterase/thioesterase" evidence="11">
    <location>
        <begin position="105"/>
        <end position="187"/>
    </location>
</feature>
<dbReference type="SUPFAM" id="SSF53474">
    <property type="entry name" value="alpha/beta-Hydrolases"/>
    <property type="match status" value="1"/>
</dbReference>
<keyword evidence="4" id="KW-0858">Xylan degradation</keyword>
<evidence type="ECO:0000256" key="9">
    <source>
        <dbReference type="ARBA" id="ARBA00025250"/>
    </source>
</evidence>
<evidence type="ECO:0000256" key="10">
    <source>
        <dbReference type="SAM" id="SignalP"/>
    </source>
</evidence>
<evidence type="ECO:0000256" key="1">
    <source>
        <dbReference type="ARBA" id="ARBA00004613"/>
    </source>
</evidence>
<dbReference type="PANTHER" id="PTHR38050:SF1">
    <property type="entry name" value="FERULOYL ESTERASE C"/>
    <property type="match status" value="1"/>
</dbReference>
<dbReference type="InterPro" id="IPR043595">
    <property type="entry name" value="FaeB/C/D"/>
</dbReference>
<comment type="caution">
    <text evidence="12">The sequence shown here is derived from an EMBL/GenBank/DDBJ whole genome shotgun (WGS) entry which is preliminary data.</text>
</comment>